<reference evidence="1" key="1">
    <citation type="journal article" date="2020" name="Nature">
        <title>Giant virus diversity and host interactions through global metagenomics.</title>
        <authorList>
            <person name="Schulz F."/>
            <person name="Roux S."/>
            <person name="Paez-Espino D."/>
            <person name="Jungbluth S."/>
            <person name="Walsh D.A."/>
            <person name="Denef V.J."/>
            <person name="McMahon K.D."/>
            <person name="Konstantinidis K.T."/>
            <person name="Eloe-Fadrosh E.A."/>
            <person name="Kyrpides N.C."/>
            <person name="Woyke T."/>
        </authorList>
    </citation>
    <scope>NUCLEOTIDE SEQUENCE</scope>
    <source>
        <strain evidence="1">GVMAG-S-1021933-23</strain>
    </source>
</reference>
<protein>
    <submittedName>
        <fullName evidence="1">Uncharacterized protein</fullName>
    </submittedName>
</protein>
<organism evidence="1">
    <name type="scientific">viral metagenome</name>
    <dbReference type="NCBI Taxonomy" id="1070528"/>
    <lineage>
        <taxon>unclassified sequences</taxon>
        <taxon>metagenomes</taxon>
        <taxon>organismal metagenomes</taxon>
    </lineage>
</organism>
<dbReference type="EMBL" id="MN740593">
    <property type="protein sequence ID" value="QHS77751.1"/>
    <property type="molecule type" value="Genomic_DNA"/>
</dbReference>
<accession>A0A6C0AE14</accession>
<sequence>MSFYNLSGTTPFQINDEPRKWNHPVIQKIRNSPTIWFPCATGRT</sequence>
<evidence type="ECO:0000313" key="1">
    <source>
        <dbReference type="EMBL" id="QHS77751.1"/>
    </source>
</evidence>
<name>A0A6C0AE14_9ZZZZ</name>
<dbReference type="AlphaFoldDB" id="A0A6C0AE14"/>
<proteinExistence type="predicted"/>